<dbReference type="RefSeq" id="WP_009132920.1">
    <property type="nucleotide sequence ID" value="NZ_CP102250.1"/>
</dbReference>
<evidence type="ECO:0000313" key="2">
    <source>
        <dbReference type="EMBL" id="EHB93343.1"/>
    </source>
</evidence>
<dbReference type="AlphaFoldDB" id="G5H5A4"/>
<dbReference type="Proteomes" id="UP000006008">
    <property type="component" value="Unassembled WGS sequence"/>
</dbReference>
<organism evidence="2 3">
    <name type="scientific">Alistipes indistinctus YIT 12060</name>
    <dbReference type="NCBI Taxonomy" id="742725"/>
    <lineage>
        <taxon>Bacteria</taxon>
        <taxon>Pseudomonadati</taxon>
        <taxon>Bacteroidota</taxon>
        <taxon>Bacteroidia</taxon>
        <taxon>Bacteroidales</taxon>
        <taxon>Rikenellaceae</taxon>
        <taxon>Alistipes</taxon>
    </lineage>
</organism>
<evidence type="ECO:0000313" key="3">
    <source>
        <dbReference type="Proteomes" id="UP000006008"/>
    </source>
</evidence>
<comment type="caution">
    <text evidence="2">The sequence shown here is derived from an EMBL/GenBank/DDBJ whole genome shotgun (WGS) entry which is preliminary data.</text>
</comment>
<feature type="compositionally biased region" description="Pro residues" evidence="1">
    <location>
        <begin position="28"/>
        <end position="38"/>
    </location>
</feature>
<feature type="region of interest" description="Disordered" evidence="1">
    <location>
        <begin position="1"/>
        <end position="82"/>
    </location>
</feature>
<dbReference type="PATRIC" id="fig|742725.3.peg.129"/>
<feature type="compositionally biased region" description="Low complexity" evidence="1">
    <location>
        <begin position="62"/>
        <end position="82"/>
    </location>
</feature>
<protein>
    <submittedName>
        <fullName evidence="2">Uncharacterized protein</fullName>
    </submittedName>
</protein>
<feature type="compositionally biased region" description="Basic and acidic residues" evidence="1">
    <location>
        <begin position="45"/>
        <end position="61"/>
    </location>
</feature>
<proteinExistence type="predicted"/>
<dbReference type="HOGENOM" id="CLU_1507581_0_0_10"/>
<gene>
    <name evidence="2" type="ORF">HMPREF9450_00114</name>
</gene>
<reference evidence="2 3" key="1">
    <citation type="submission" date="2011-08" db="EMBL/GenBank/DDBJ databases">
        <title>The Genome Sequence of Alistipes indistinctus YIT 12060.</title>
        <authorList>
            <consortium name="The Broad Institute Genome Sequencing Platform"/>
            <person name="Earl A."/>
            <person name="Ward D."/>
            <person name="Feldgarden M."/>
            <person name="Gevers D."/>
            <person name="Morotomi M."/>
            <person name="Young S.K."/>
            <person name="Zeng Q."/>
            <person name="Gargeya S."/>
            <person name="Fitzgerald M."/>
            <person name="Haas B."/>
            <person name="Abouelleil A."/>
            <person name="Alvarado L."/>
            <person name="Arachchi H.M."/>
            <person name="Berlin A."/>
            <person name="Brown A."/>
            <person name="Chapman S.B."/>
            <person name="Chen Z."/>
            <person name="Dunbar C."/>
            <person name="Freedman E."/>
            <person name="Gearin G."/>
            <person name="Gellesch M."/>
            <person name="Goldberg J."/>
            <person name="Griggs A."/>
            <person name="Gujja S."/>
            <person name="Heiman D."/>
            <person name="Howarth C."/>
            <person name="Larson L."/>
            <person name="Lui A."/>
            <person name="MacDonald P.J.P."/>
            <person name="Montmayeur A."/>
            <person name="Murphy C."/>
            <person name="Neiman D."/>
            <person name="Pearson M."/>
            <person name="Priest M."/>
            <person name="Roberts A."/>
            <person name="Saif S."/>
            <person name="Shea T."/>
            <person name="Shenoy N."/>
            <person name="Sisk P."/>
            <person name="Stolte C."/>
            <person name="Sykes S."/>
            <person name="Wortman J."/>
            <person name="Nusbaum C."/>
            <person name="Birren B."/>
        </authorList>
    </citation>
    <scope>NUCLEOTIDE SEQUENCE [LARGE SCALE GENOMIC DNA]</scope>
    <source>
        <strain evidence="2 3">YIT 12060</strain>
    </source>
</reference>
<sequence length="178" mass="18681">MTRHSSKSGSKAALRPTSPGLPVSSSPPDFPHPTPPADPCQAEVVRPDSGKLDRSALRDETGATAQAPAAQTPTADPVPARSAVPAQAFATAPAAEALPAQTGALMRRAQAECRERIATCRKLLDELNGILATSRSHASYRTGCAARDAMSRTLARLEELDADYTSWLGSLAPDNPDR</sequence>
<accession>G5H5A4</accession>
<keyword evidence="3" id="KW-1185">Reference proteome</keyword>
<dbReference type="EMBL" id="ADLD01000003">
    <property type="protein sequence ID" value="EHB93343.1"/>
    <property type="molecule type" value="Genomic_DNA"/>
</dbReference>
<evidence type="ECO:0000256" key="1">
    <source>
        <dbReference type="SAM" id="MobiDB-lite"/>
    </source>
</evidence>
<dbReference type="GeneID" id="92816540"/>
<name>G5H5A4_9BACT</name>